<sequence length="349" mass="39576">MSETEEVAKRLYEACLSGSVETLNELIGTDKLVLNRVSSTECFSSDTPLHVAVSCGHLEFTKALLRWKPKLATELDSRRCSPLHLASTEGHFEIVHELLRVNTDTDVCVTRDQDGRTPLHLAVLKGRVEAVEYLLGIKSVKDHANDKNQNGFTALEIVEHCPNRDLKTKEIRDMLQGGVRRSVSKSPPQRCCKPREIFMRCISWVWIRFKVDPEWLKEDDFGTRDKMEMSNLGPQSTYMFDASLSIALANFTRSEARSSGIHVDGGNTIDFYINVVALLAGLNSLLLPRFIVPALSVWVAYKESGWLNAFILIVLLICFGSQNPNMVNTDTQKLSSRWKNFYRDYEVFR</sequence>
<evidence type="ECO:0008006" key="7">
    <source>
        <dbReference type="Google" id="ProtNLM"/>
    </source>
</evidence>
<feature type="repeat" description="ANK" evidence="3">
    <location>
        <begin position="114"/>
        <end position="135"/>
    </location>
</feature>
<keyword evidence="1" id="KW-0677">Repeat</keyword>
<dbReference type="GO" id="GO:0005886">
    <property type="term" value="C:plasma membrane"/>
    <property type="evidence" value="ECO:0007669"/>
    <property type="project" value="TreeGrafter"/>
</dbReference>
<dbReference type="EMBL" id="WJXA01000003">
    <property type="protein sequence ID" value="KAF7148306.1"/>
    <property type="molecule type" value="Genomic_DNA"/>
</dbReference>
<keyword evidence="4" id="KW-0472">Membrane</keyword>
<protein>
    <recommendedName>
        <fullName evidence="7">PGG domain-containing protein</fullName>
    </recommendedName>
</protein>
<evidence type="ECO:0000256" key="4">
    <source>
        <dbReference type="SAM" id="Phobius"/>
    </source>
</evidence>
<dbReference type="PANTHER" id="PTHR24186">
    <property type="entry name" value="PROTEIN PHOSPHATASE 1 REGULATORY SUBUNIT"/>
    <property type="match status" value="1"/>
</dbReference>
<dbReference type="PROSITE" id="PS50297">
    <property type="entry name" value="ANK_REP_REGION"/>
    <property type="match status" value="3"/>
</dbReference>
<keyword evidence="4" id="KW-0812">Transmembrane</keyword>
<dbReference type="Gene3D" id="1.25.40.20">
    <property type="entry name" value="Ankyrin repeat-containing domain"/>
    <property type="match status" value="1"/>
</dbReference>
<dbReference type="InterPro" id="IPR009943">
    <property type="entry name" value="DUF1475"/>
</dbReference>
<dbReference type="AlphaFoldDB" id="A0A834H5U4"/>
<dbReference type="PROSITE" id="PS50088">
    <property type="entry name" value="ANK_REPEAT"/>
    <property type="match status" value="3"/>
</dbReference>
<feature type="repeat" description="ANK" evidence="3">
    <location>
        <begin position="78"/>
        <end position="110"/>
    </location>
</feature>
<comment type="caution">
    <text evidence="5">The sequence shown here is derived from an EMBL/GenBank/DDBJ whole genome shotgun (WGS) entry which is preliminary data.</text>
</comment>
<evidence type="ECO:0000313" key="6">
    <source>
        <dbReference type="Proteomes" id="UP000626092"/>
    </source>
</evidence>
<keyword evidence="4" id="KW-1133">Transmembrane helix</keyword>
<organism evidence="5 6">
    <name type="scientific">Rhododendron simsii</name>
    <name type="common">Sims's rhododendron</name>
    <dbReference type="NCBI Taxonomy" id="118357"/>
    <lineage>
        <taxon>Eukaryota</taxon>
        <taxon>Viridiplantae</taxon>
        <taxon>Streptophyta</taxon>
        <taxon>Embryophyta</taxon>
        <taxon>Tracheophyta</taxon>
        <taxon>Spermatophyta</taxon>
        <taxon>Magnoliopsida</taxon>
        <taxon>eudicotyledons</taxon>
        <taxon>Gunneridae</taxon>
        <taxon>Pentapetalae</taxon>
        <taxon>asterids</taxon>
        <taxon>Ericales</taxon>
        <taxon>Ericaceae</taxon>
        <taxon>Ericoideae</taxon>
        <taxon>Rhodoreae</taxon>
        <taxon>Rhododendron</taxon>
    </lineage>
</organism>
<proteinExistence type="predicted"/>
<evidence type="ECO:0000313" key="5">
    <source>
        <dbReference type="EMBL" id="KAF7148306.1"/>
    </source>
</evidence>
<dbReference type="Proteomes" id="UP000626092">
    <property type="component" value="Unassembled WGS sequence"/>
</dbReference>
<feature type="repeat" description="ANK" evidence="3">
    <location>
        <begin position="44"/>
        <end position="66"/>
    </location>
</feature>
<keyword evidence="2 3" id="KW-0040">ANK repeat</keyword>
<evidence type="ECO:0000256" key="3">
    <source>
        <dbReference type="PROSITE-ProRule" id="PRU00023"/>
    </source>
</evidence>
<feature type="transmembrane region" description="Helical" evidence="4">
    <location>
        <begin position="304"/>
        <end position="322"/>
    </location>
</feature>
<dbReference type="SUPFAM" id="SSF48403">
    <property type="entry name" value="Ankyrin repeat"/>
    <property type="match status" value="1"/>
</dbReference>
<accession>A0A834H5U4</accession>
<dbReference type="InterPro" id="IPR002110">
    <property type="entry name" value="Ankyrin_rpt"/>
</dbReference>
<evidence type="ECO:0000256" key="2">
    <source>
        <dbReference type="ARBA" id="ARBA00023043"/>
    </source>
</evidence>
<dbReference type="OrthoDB" id="7729168at2759"/>
<keyword evidence="6" id="KW-1185">Reference proteome</keyword>
<feature type="transmembrane region" description="Helical" evidence="4">
    <location>
        <begin position="271"/>
        <end position="292"/>
    </location>
</feature>
<evidence type="ECO:0000256" key="1">
    <source>
        <dbReference type="ARBA" id="ARBA00022737"/>
    </source>
</evidence>
<dbReference type="SMART" id="SM00248">
    <property type="entry name" value="ANK"/>
    <property type="match status" value="4"/>
</dbReference>
<dbReference type="InterPro" id="IPR036770">
    <property type="entry name" value="Ankyrin_rpt-contain_sf"/>
</dbReference>
<gene>
    <name evidence="5" type="ORF">RHSIM_Rhsim03G0061300</name>
</gene>
<dbReference type="Pfam" id="PF07343">
    <property type="entry name" value="DUF1475"/>
    <property type="match status" value="1"/>
</dbReference>
<dbReference type="PANTHER" id="PTHR24186:SF37">
    <property type="entry name" value="PGG DOMAIN-CONTAINING PROTEIN"/>
    <property type="match status" value="1"/>
</dbReference>
<name>A0A834H5U4_RHOSS</name>
<dbReference type="Pfam" id="PF12796">
    <property type="entry name" value="Ank_2"/>
    <property type="match status" value="2"/>
</dbReference>
<reference evidence="5" key="1">
    <citation type="submission" date="2019-11" db="EMBL/GenBank/DDBJ databases">
        <authorList>
            <person name="Liu Y."/>
            <person name="Hou J."/>
            <person name="Li T.-Q."/>
            <person name="Guan C.-H."/>
            <person name="Wu X."/>
            <person name="Wu H.-Z."/>
            <person name="Ling F."/>
            <person name="Zhang R."/>
            <person name="Shi X.-G."/>
            <person name="Ren J.-P."/>
            <person name="Chen E.-F."/>
            <person name="Sun J.-M."/>
        </authorList>
    </citation>
    <scope>NUCLEOTIDE SEQUENCE</scope>
    <source>
        <strain evidence="5">Adult_tree_wgs_1</strain>
        <tissue evidence="5">Leaves</tissue>
    </source>
</reference>